<organism evidence="1 2">
    <name type="scientific">Leeuwenhoekiella nanhaiensis</name>
    <dbReference type="NCBI Taxonomy" id="1655491"/>
    <lineage>
        <taxon>Bacteria</taxon>
        <taxon>Pseudomonadati</taxon>
        <taxon>Bacteroidota</taxon>
        <taxon>Flavobacteriia</taxon>
        <taxon>Flavobacteriales</taxon>
        <taxon>Flavobacteriaceae</taxon>
        <taxon>Leeuwenhoekiella</taxon>
    </lineage>
</organism>
<proteinExistence type="predicted"/>
<dbReference type="InterPro" id="IPR029044">
    <property type="entry name" value="Nucleotide-diphossugar_trans"/>
</dbReference>
<dbReference type="AlphaFoldDB" id="A0A2G1VWN5"/>
<dbReference type="SUPFAM" id="SSF53448">
    <property type="entry name" value="Nucleotide-diphospho-sugar transferases"/>
    <property type="match status" value="1"/>
</dbReference>
<protein>
    <recommendedName>
        <fullName evidence="3">DUF2064 domain-containing protein</fullName>
    </recommendedName>
</protein>
<comment type="caution">
    <text evidence="1">The sequence shown here is derived from an EMBL/GenBank/DDBJ whole genome shotgun (WGS) entry which is preliminary data.</text>
</comment>
<evidence type="ECO:0000313" key="2">
    <source>
        <dbReference type="Proteomes" id="UP000229433"/>
    </source>
</evidence>
<evidence type="ECO:0008006" key="3">
    <source>
        <dbReference type="Google" id="ProtNLM"/>
    </source>
</evidence>
<dbReference type="RefSeq" id="WP_099644738.1">
    <property type="nucleotide sequence ID" value="NZ_KZ319287.1"/>
</dbReference>
<dbReference type="InterPro" id="IPR018641">
    <property type="entry name" value="Trfase_1_rSAM/seldom-assoc"/>
</dbReference>
<dbReference type="PANTHER" id="PTHR36529">
    <property type="entry name" value="SLL1095 PROTEIN"/>
    <property type="match status" value="1"/>
</dbReference>
<dbReference type="Pfam" id="PF09837">
    <property type="entry name" value="DUF2064"/>
    <property type="match status" value="1"/>
</dbReference>
<dbReference type="OrthoDB" id="9798250at2"/>
<dbReference type="EMBL" id="NQXA01000001">
    <property type="protein sequence ID" value="PHQ31198.1"/>
    <property type="molecule type" value="Genomic_DNA"/>
</dbReference>
<dbReference type="Gene3D" id="3.90.550.10">
    <property type="entry name" value="Spore Coat Polysaccharide Biosynthesis Protein SpsA, Chain A"/>
    <property type="match status" value="1"/>
</dbReference>
<name>A0A2G1VWN5_9FLAO</name>
<dbReference type="Proteomes" id="UP000229433">
    <property type="component" value="Unassembled WGS sequence"/>
</dbReference>
<reference evidence="1 2" key="1">
    <citation type="submission" date="2017-08" db="EMBL/GenBank/DDBJ databases">
        <title>The whole genome shortgun sequences of strain Leeuwenhoekiella nanhaiensis G18 from the South China Sea.</title>
        <authorList>
            <person name="Liu Q."/>
        </authorList>
    </citation>
    <scope>NUCLEOTIDE SEQUENCE [LARGE SCALE GENOMIC DNA]</scope>
    <source>
        <strain evidence="1 2">G18</strain>
    </source>
</reference>
<keyword evidence="2" id="KW-1185">Reference proteome</keyword>
<gene>
    <name evidence="1" type="ORF">CJ305_02980</name>
</gene>
<accession>A0A2G1VWN5</accession>
<sequence>MNTKTAILIFARSAQADAGHKRLRNGVSVFEKLNLQIENTVKKTGLPYFIYTEDLQRGADFASRFTNALQDIYKLGFDNVISVGNDSPQLTKNHLLTAAEKLKTCPLVLGPSHDGGFYLMGLSKTHFDAQSFLNLPWQTASLTRSILRLVQAKKIHAELLPALYDLDTSADVALLLSTAKKLPFQIRKLLVKSAVQKVHLFSFKSLTAWLFSHPVYFNKGSPLSIA</sequence>
<evidence type="ECO:0000313" key="1">
    <source>
        <dbReference type="EMBL" id="PHQ31198.1"/>
    </source>
</evidence>
<dbReference type="PANTHER" id="PTHR36529:SF1">
    <property type="entry name" value="GLYCOSYLTRANSFERASE"/>
    <property type="match status" value="1"/>
</dbReference>